<dbReference type="EMBL" id="CM043027">
    <property type="protein sequence ID" value="KAI4589380.1"/>
    <property type="molecule type" value="Genomic_DNA"/>
</dbReference>
<dbReference type="Proteomes" id="UP001057279">
    <property type="component" value="Linkage Group LG02"/>
</dbReference>
<accession>A0ACB9VJ10</accession>
<feature type="non-terminal residue" evidence="1">
    <location>
        <position position="1"/>
    </location>
</feature>
<name>A0ACB9VJ10_9CETA</name>
<reference evidence="1" key="1">
    <citation type="submission" date="2022-03" db="EMBL/GenBank/DDBJ databases">
        <title>Genomic analyses of argali, domestic sheep and their hybrids provide insights into chromosomal evolution, heterosis and genetic basis of agronomic traits.</title>
        <authorList>
            <person name="Li M."/>
        </authorList>
    </citation>
    <scope>NUCLEOTIDE SEQUENCE</scope>
    <source>
        <strain evidence="1">F1 hybrid</strain>
    </source>
</reference>
<proteinExistence type="predicted"/>
<comment type="caution">
    <text evidence="1">The sequence shown here is derived from an EMBL/GenBank/DDBJ whole genome shotgun (WGS) entry which is preliminary data.</text>
</comment>
<feature type="non-terminal residue" evidence="1">
    <location>
        <position position="1613"/>
    </location>
</feature>
<gene>
    <name evidence="1" type="ORF">MJG53_020404</name>
</gene>
<evidence type="ECO:0000313" key="2">
    <source>
        <dbReference type="Proteomes" id="UP001057279"/>
    </source>
</evidence>
<protein>
    <submittedName>
        <fullName evidence="1">Uncharacterized protein</fullName>
    </submittedName>
</protein>
<sequence length="1613" mass="178723">AGCTFEETSDPAVPCEYSQAQYDDFQWEQVRIHPGTRAPADLPHGSYLVVNASQHAPGQRAHVIFQSLSENDTHCVQFSYFLYSRDGHSPGTLGIYVRVNGGPLGSAVWNMTGSHGRQWHQAELAVSTFWPNEYQVLFEALVSPDRRGYMGLDDILLLSYPCGESWPPGAQGEGCGRPRLLLTVGSWPSSRQGSIPAAKAPHFSRLGDVEVNAGQNASFQCMAAGRAAEAERFLLQVSGGRGCPGCVCVGGNLASFLRKVQAPCGGLRPSVFLQHPNTRVLVHPRLSALLSAQFFRHKSAAPGSAAPPPPPPPIPSPQPHPATKAERPHSRNRPHTFLGQGWFQESHTSLGSFGMAKWGREFTTPLARVRPRSGPFFPGSPDPLAPLPAQRQSGALVPAAGVRHISHRRFLATFPLVAVSREDQDLYRCVSQAPRGAGVSNFAELIVKEPPTPIAPPQLLRAGPTYLIIQLNTNSIIGDGPIVRKEIEYRMARGPWAEVHAVSLQTYKLWHLDPDTEYEISVLLTRPGDGGTGRPGPPLVSRTKCAEPMRAPKGLAFAEIQARQLTVQWEPLGYNVTRCHTYTVSLCYHYTLGSSHNQTVRECVKMERGVSRYTIKNLLPYRNVHVRLILANPEGRKEGKEVTFQTDEDVPGGIAAESLTFTPLEDMIFLKWEEPQEPNGLITQYEISYQSVESSDPAVNVPGPRRTISKLRNETYHVFSNLHPGTTYLFSVRARTGKGFGQAALTEITTNISAPSFDYADMPSPLGESENTITVLLRPAQGRGAPISVYQVIVEEERPRRLRREPGSQDCFPVPLTFDAALARGLVHYFGAELAASSLPEAMPFTVGDNQTYRGFWNPPLEPRKAYLIYFQAASHLKGVVPASPLILCPVLFSPAACKESKQPLEVSQRSEEMGLILGICAGGLAVLILLLGAIIIIIRKGKPVNMTKATVNYRQEKTHMMSAVDRSFTDQSTLQEDERLGLSFMDAHGYSPRGEYQRGGGVTEASSLLGGSPRRPCGRKGSPYHTGQLHPAVRVADLLQHINQMKTAEGYGFKQEYESFFEGWDATKKKEKVKGGRQEPMPAYDRHRVKLHPMLGDPDADYINANYIDVNLALETSPLCSPGPKPEMVYDFWRMVWQEHCSSIVMITKLVEVGRVSGALGEGAWQAGGSEPTEPAPWGLQVKCSRYWPEDSDMYGDIKITLVKTETLAEYVVRSFALERRGYSARHEVRQFHFTAWPEHGVPYHATGLLAFIRRVKASTPPDAGPVVIHCSAGTGRTGCYIVLDVMLDMAECEGVVDIYNCVKTLCSRRVNMIQTEEQYIFIHDAILEACLCGETTIPVSEFKATYKEMIRIDPQSNSSQLREEFQTLNSVTPPLDVEECSIALLPRNRDKNRSMDVLPPDRCLPFLVSTDGDPNNYINAALTDSYTRSAAFIVTLHPLQSTTPDFWRLVYDYGCTSIVMLNQLHQSNSAWPCLQYWPEPGRQQYGLMEVEFVSGTADEDLVARVFRVQNISRMQEGHLLVRHFQFLRWSAYRDTPDSKKAFLHLLAAVDEWQAESGDGRTVVHCLNGGGRSGTFCACATVLEMIRCHNLVDVFFAAKTLRNYKPNMVETL</sequence>
<organism evidence="1 2">
    <name type="scientific">Ovis ammon polii x Ovis aries</name>
    <dbReference type="NCBI Taxonomy" id="2918886"/>
    <lineage>
        <taxon>Eukaryota</taxon>
        <taxon>Metazoa</taxon>
        <taxon>Chordata</taxon>
        <taxon>Craniata</taxon>
        <taxon>Vertebrata</taxon>
        <taxon>Euteleostomi</taxon>
        <taxon>Mammalia</taxon>
        <taxon>Eutheria</taxon>
        <taxon>Laurasiatheria</taxon>
        <taxon>Artiodactyla</taxon>
        <taxon>Ruminantia</taxon>
        <taxon>Pecora</taxon>
        <taxon>Bovidae</taxon>
        <taxon>Caprinae</taxon>
        <taxon>Ovis</taxon>
    </lineage>
</organism>
<keyword evidence="2" id="KW-1185">Reference proteome</keyword>
<evidence type="ECO:0000313" key="1">
    <source>
        <dbReference type="EMBL" id="KAI4589380.1"/>
    </source>
</evidence>